<proteinExistence type="predicted"/>
<sequence length="85" mass="9697">MFGAVRTVNITPYSLYLESDRLMSDERVRQVFLIPITMEMASLKTRAMVMSRERDTHNRPSGCKVQSKHLEVILGNICVLVVARS</sequence>
<keyword evidence="2" id="KW-1185">Reference proteome</keyword>
<reference evidence="1" key="1">
    <citation type="submission" date="2020-08" db="EMBL/GenBank/DDBJ databases">
        <title>Multicomponent nature underlies the extraordinary mechanical properties of spider dragline silk.</title>
        <authorList>
            <person name="Kono N."/>
            <person name="Nakamura H."/>
            <person name="Mori M."/>
            <person name="Yoshida Y."/>
            <person name="Ohtoshi R."/>
            <person name="Malay A.D."/>
            <person name="Moran D.A.P."/>
            <person name="Tomita M."/>
            <person name="Numata K."/>
            <person name="Arakawa K."/>
        </authorList>
    </citation>
    <scope>NUCLEOTIDE SEQUENCE</scope>
</reference>
<protein>
    <submittedName>
        <fullName evidence="1">Uncharacterized protein</fullName>
    </submittedName>
</protein>
<gene>
    <name evidence="1" type="ORF">TNIN_42781</name>
</gene>
<organism evidence="1 2">
    <name type="scientific">Trichonephila inaurata madagascariensis</name>
    <dbReference type="NCBI Taxonomy" id="2747483"/>
    <lineage>
        <taxon>Eukaryota</taxon>
        <taxon>Metazoa</taxon>
        <taxon>Ecdysozoa</taxon>
        <taxon>Arthropoda</taxon>
        <taxon>Chelicerata</taxon>
        <taxon>Arachnida</taxon>
        <taxon>Araneae</taxon>
        <taxon>Araneomorphae</taxon>
        <taxon>Entelegynae</taxon>
        <taxon>Araneoidea</taxon>
        <taxon>Nephilidae</taxon>
        <taxon>Trichonephila</taxon>
        <taxon>Trichonephila inaurata</taxon>
    </lineage>
</organism>
<comment type="caution">
    <text evidence="1">The sequence shown here is derived from an EMBL/GenBank/DDBJ whole genome shotgun (WGS) entry which is preliminary data.</text>
</comment>
<evidence type="ECO:0000313" key="1">
    <source>
        <dbReference type="EMBL" id="GFY39802.1"/>
    </source>
</evidence>
<name>A0A8X6WQY3_9ARAC</name>
<dbReference type="EMBL" id="BMAV01001531">
    <property type="protein sequence ID" value="GFY39802.1"/>
    <property type="molecule type" value="Genomic_DNA"/>
</dbReference>
<dbReference type="Proteomes" id="UP000886998">
    <property type="component" value="Unassembled WGS sequence"/>
</dbReference>
<accession>A0A8X6WQY3</accession>
<evidence type="ECO:0000313" key="2">
    <source>
        <dbReference type="Proteomes" id="UP000886998"/>
    </source>
</evidence>
<dbReference type="AlphaFoldDB" id="A0A8X6WQY3"/>